<organism evidence="4 5">
    <name type="scientific">Diplocarpon coronariae</name>
    <dbReference type="NCBI Taxonomy" id="2795749"/>
    <lineage>
        <taxon>Eukaryota</taxon>
        <taxon>Fungi</taxon>
        <taxon>Dikarya</taxon>
        <taxon>Ascomycota</taxon>
        <taxon>Pezizomycotina</taxon>
        <taxon>Leotiomycetes</taxon>
        <taxon>Helotiales</taxon>
        <taxon>Drepanopezizaceae</taxon>
        <taxon>Diplocarpon</taxon>
    </lineage>
</organism>
<dbReference type="OrthoDB" id="3266505at2759"/>
<name>A0A218Z8P2_9HELO</name>
<feature type="region of interest" description="Disordered" evidence="2">
    <location>
        <begin position="191"/>
        <end position="294"/>
    </location>
</feature>
<feature type="region of interest" description="Disordered" evidence="2">
    <location>
        <begin position="821"/>
        <end position="874"/>
    </location>
</feature>
<dbReference type="STRING" id="503106.A0A218Z8P2"/>
<dbReference type="PANTHER" id="PTHR46910:SF8">
    <property type="entry name" value="ZN(II)2CYS6 TRANSCRIPTION FACTOR (EUROFUNG)"/>
    <property type="match status" value="1"/>
</dbReference>
<accession>A0A218Z8P2</accession>
<protein>
    <recommendedName>
        <fullName evidence="3">Xylanolytic transcriptional activator regulatory domain-containing protein</fullName>
    </recommendedName>
</protein>
<feature type="compositionally biased region" description="Polar residues" evidence="2">
    <location>
        <begin position="863"/>
        <end position="874"/>
    </location>
</feature>
<comment type="caution">
    <text evidence="4">The sequence shown here is derived from an EMBL/GenBank/DDBJ whole genome shotgun (WGS) entry which is preliminary data.</text>
</comment>
<dbReference type="InterPro" id="IPR007219">
    <property type="entry name" value="XnlR_reg_dom"/>
</dbReference>
<dbReference type="CDD" id="cd12148">
    <property type="entry name" value="fungal_TF_MHR"/>
    <property type="match status" value="1"/>
</dbReference>
<sequence>MFAKVSFWTQRVLGLTARIGRSNLVSHAPLSRHAGRGTERGLVRGFDLALSFSPTTIRSEANPAPRVSGTAGLPQSEASRDEALFVRLEQTTQERGEGGESRDIVLCARSGNVDRGYAYVPGAKQRSIRLGENNIQRNQPRARAESARPSHGVMVRRKIQGATPHLLPGTCLQPRPPDLLAPRWENAYQQRFDDPKSWTGQRDSLPASAKRAIGVRARRSAATSNAHADTVKSKARRQSVAPTPATQPQPPDPPRPHSQHANDAVHSGAEGSEKGVLGEKTSPASDSQTPRPALTQRARENANLPGFDADSALAMARKIFGSQKSPAFKDRATSAIPGGGCRDTNGTNSSSTYPAPLIPAVDLIGIELPGLEICNKLLETYFSAVHWFSLVVYEPKFRARYIAVVGSGLASRSDRGFLLLLLMLLIMGCWYTPKHKTQDLGLSAQEMEGLRSRLLAVVQRDFMELMDEDSLEFVQVCALLGSFYLYHGRPRSSFSILGAATKTSQAMDLHRDSSTKRSFEDTEERRRVWWTIYTWDRFATITYGRPLGINSKDCNVPMPSEILENVHFDPSLPPTLVCLSTYQYRLNQVYRIASPLLEDIYGMRTSHHIDATSKLPEMASVANRALLEWHQELPRHLSFDQLDDLTAYSSPEEEMHSLQAMSLQLTYDNLVIIIHRPLLAAQGQAEGSADTLGTSPSSQFSDDVRAVAFKRCLSSALRISNLQRKQNLFTLARSSHLVSFLGMNLFTASVVLFICALSDTLSDTAQEAKRGLKRTLQMQKALSTHASLSLQCSVILEDLVQLILKREMEEMLRDNSIHAGTDLQDTAQPGEQSHMDGVQTSSGPCQSGPYPGVYPTAFAAPPESTSHPEGSHFTQSLRTLQRVFHDSTAIRHPAGPDDLVTPHDYGNFAPNGGVAPGAAAASNQDAGPNDSMFTRVEDLGQFWLWDVGNMNY</sequence>
<evidence type="ECO:0000313" key="5">
    <source>
        <dbReference type="Proteomes" id="UP000242519"/>
    </source>
</evidence>
<dbReference type="InParanoid" id="A0A218Z8P2"/>
<dbReference type="SMART" id="SM00906">
    <property type="entry name" value="Fungal_trans"/>
    <property type="match status" value="1"/>
</dbReference>
<dbReference type="GO" id="GO:0008270">
    <property type="term" value="F:zinc ion binding"/>
    <property type="evidence" value="ECO:0007669"/>
    <property type="project" value="InterPro"/>
</dbReference>
<keyword evidence="1" id="KW-0539">Nucleus</keyword>
<dbReference type="GO" id="GO:0003700">
    <property type="term" value="F:DNA-binding transcription factor activity"/>
    <property type="evidence" value="ECO:0007669"/>
    <property type="project" value="InterPro"/>
</dbReference>
<feature type="region of interest" description="Disordered" evidence="2">
    <location>
        <begin position="890"/>
        <end position="926"/>
    </location>
</feature>
<dbReference type="GO" id="GO:0006351">
    <property type="term" value="P:DNA-templated transcription"/>
    <property type="evidence" value="ECO:0007669"/>
    <property type="project" value="InterPro"/>
</dbReference>
<dbReference type="Pfam" id="PF04082">
    <property type="entry name" value="Fungal_trans"/>
    <property type="match status" value="1"/>
</dbReference>
<dbReference type="Proteomes" id="UP000242519">
    <property type="component" value="Unassembled WGS sequence"/>
</dbReference>
<feature type="domain" description="Xylanolytic transcriptional activator regulatory" evidence="3">
    <location>
        <begin position="493"/>
        <end position="565"/>
    </location>
</feature>
<evidence type="ECO:0000313" key="4">
    <source>
        <dbReference type="EMBL" id="OWP03615.1"/>
    </source>
</evidence>
<proteinExistence type="predicted"/>
<gene>
    <name evidence="4" type="ORF">B2J93_7633</name>
</gene>
<dbReference type="GO" id="GO:0003677">
    <property type="term" value="F:DNA binding"/>
    <property type="evidence" value="ECO:0007669"/>
    <property type="project" value="InterPro"/>
</dbReference>
<feature type="compositionally biased region" description="Low complexity" evidence="2">
    <location>
        <begin position="906"/>
        <end position="921"/>
    </location>
</feature>
<keyword evidence="5" id="KW-1185">Reference proteome</keyword>
<evidence type="ECO:0000256" key="1">
    <source>
        <dbReference type="ARBA" id="ARBA00023242"/>
    </source>
</evidence>
<dbReference type="AlphaFoldDB" id="A0A218Z8P2"/>
<evidence type="ECO:0000259" key="3">
    <source>
        <dbReference type="SMART" id="SM00906"/>
    </source>
</evidence>
<dbReference type="PANTHER" id="PTHR46910">
    <property type="entry name" value="TRANSCRIPTION FACTOR PDR1"/>
    <property type="match status" value="1"/>
</dbReference>
<dbReference type="InterPro" id="IPR050987">
    <property type="entry name" value="AtrR-like"/>
</dbReference>
<reference evidence="4 5" key="1">
    <citation type="submission" date="2017-04" db="EMBL/GenBank/DDBJ databases">
        <title>Draft genome sequence of Marssonina coronaria NL1: causal agent of apple blotch.</title>
        <authorList>
            <person name="Cheng Q."/>
        </authorList>
    </citation>
    <scope>NUCLEOTIDE SEQUENCE [LARGE SCALE GENOMIC DNA]</scope>
    <source>
        <strain evidence="4 5">NL1</strain>
    </source>
</reference>
<dbReference type="EMBL" id="MZNU01000176">
    <property type="protein sequence ID" value="OWP03615.1"/>
    <property type="molecule type" value="Genomic_DNA"/>
</dbReference>
<evidence type="ECO:0000256" key="2">
    <source>
        <dbReference type="SAM" id="MobiDB-lite"/>
    </source>
</evidence>